<organism evidence="1 2">
    <name type="scientific">Neisseria bacilliformis ATCC BAA-1200</name>
    <dbReference type="NCBI Taxonomy" id="888742"/>
    <lineage>
        <taxon>Bacteria</taxon>
        <taxon>Pseudomonadati</taxon>
        <taxon>Pseudomonadota</taxon>
        <taxon>Betaproteobacteria</taxon>
        <taxon>Neisseriales</taxon>
        <taxon>Neisseriaceae</taxon>
        <taxon>Neisseria</taxon>
    </lineage>
</organism>
<gene>
    <name evidence="1" type="ORF">HMPREF9123_1568</name>
</gene>
<dbReference type="EMBL" id="AFAY01000031">
    <property type="protein sequence ID" value="EGF10687.1"/>
    <property type="molecule type" value="Genomic_DNA"/>
</dbReference>
<dbReference type="Proteomes" id="UP000004105">
    <property type="component" value="Unassembled WGS sequence"/>
</dbReference>
<protein>
    <submittedName>
        <fullName evidence="1">Uncharacterized protein</fullName>
    </submittedName>
</protein>
<evidence type="ECO:0000313" key="2">
    <source>
        <dbReference type="Proteomes" id="UP000004105"/>
    </source>
</evidence>
<evidence type="ECO:0000313" key="1">
    <source>
        <dbReference type="EMBL" id="EGF10687.1"/>
    </source>
</evidence>
<sequence>MNCVSRFQTASLPHCIQRPSENAVSMKPEQQGRVAVCANGHRAPQEAFADKVFQAASSQYNTEAV</sequence>
<accession>F2BD11</accession>
<dbReference type="AlphaFoldDB" id="F2BD11"/>
<reference evidence="1 2" key="1">
    <citation type="submission" date="2011-02" db="EMBL/GenBank/DDBJ databases">
        <authorList>
            <person name="Muzny D."/>
            <person name="Qin X."/>
            <person name="Deng J."/>
            <person name="Jiang H."/>
            <person name="Liu Y."/>
            <person name="Qu J."/>
            <person name="Song X.-Z."/>
            <person name="Zhang L."/>
            <person name="Thornton R."/>
            <person name="Coyle M."/>
            <person name="Francisco L."/>
            <person name="Jackson L."/>
            <person name="Javaid M."/>
            <person name="Korchina V."/>
            <person name="Kovar C."/>
            <person name="Mata R."/>
            <person name="Mathew T."/>
            <person name="Ngo R."/>
            <person name="Nguyen L."/>
            <person name="Nguyen N."/>
            <person name="Okwuonu G."/>
            <person name="Ongeri F."/>
            <person name="Pham C."/>
            <person name="Simmons D."/>
            <person name="Wilczek-Boney K."/>
            <person name="Hale W."/>
            <person name="Jakkamsetti A."/>
            <person name="Pham P."/>
            <person name="Ruth R."/>
            <person name="San Lucas F."/>
            <person name="Warren J."/>
            <person name="Zhang J."/>
            <person name="Zhao Z."/>
            <person name="Zhou C."/>
            <person name="Zhu D."/>
            <person name="Lee S."/>
            <person name="Bess C."/>
            <person name="Blankenburg K."/>
            <person name="Forbes L."/>
            <person name="Fu Q."/>
            <person name="Gubbala S."/>
            <person name="Hirani K."/>
            <person name="Jayaseelan J.C."/>
            <person name="Lara F."/>
            <person name="Munidasa M."/>
            <person name="Palculict T."/>
            <person name="Patil S."/>
            <person name="Pu L.-L."/>
            <person name="Saada N."/>
            <person name="Tang L."/>
            <person name="Weissenberger G."/>
            <person name="Zhu Y."/>
            <person name="Hemphill L."/>
            <person name="Shang Y."/>
            <person name="Youmans B."/>
            <person name="Ayvaz T."/>
            <person name="Ross M."/>
            <person name="Santibanez J."/>
            <person name="Aqrawi P."/>
            <person name="Gross S."/>
            <person name="Joshi V."/>
            <person name="Fowler G."/>
            <person name="Nazareth L."/>
            <person name="Reid J."/>
            <person name="Worley K."/>
            <person name="Petrosino J."/>
            <person name="Highlander S."/>
            <person name="Gibbs R."/>
        </authorList>
    </citation>
    <scope>NUCLEOTIDE SEQUENCE [LARGE SCALE GENOMIC DNA]</scope>
    <source>
        <strain evidence="1 2">ATCC BAA-1200</strain>
    </source>
</reference>
<proteinExistence type="predicted"/>
<comment type="caution">
    <text evidence="1">The sequence shown here is derived from an EMBL/GenBank/DDBJ whole genome shotgun (WGS) entry which is preliminary data.</text>
</comment>
<keyword evidence="2" id="KW-1185">Reference proteome</keyword>
<name>F2BD11_9NEIS</name>
<dbReference type="HOGENOM" id="CLU_2845247_0_0_4"/>